<accession>A0ABS6EL89</accession>
<feature type="domain" description="DUF112" evidence="2">
    <location>
        <begin position="20"/>
        <end position="441"/>
    </location>
</feature>
<keyword evidence="1" id="KW-0812">Transmembrane</keyword>
<keyword evidence="1" id="KW-0472">Membrane</keyword>
<evidence type="ECO:0000256" key="1">
    <source>
        <dbReference type="SAM" id="Phobius"/>
    </source>
</evidence>
<reference evidence="3 4" key="1">
    <citation type="submission" date="2021-06" db="EMBL/GenBank/DDBJ databases">
        <authorList>
            <person name="Sun Q."/>
            <person name="Li D."/>
        </authorList>
    </citation>
    <scope>NUCLEOTIDE SEQUENCE [LARGE SCALE GENOMIC DNA]</scope>
    <source>
        <strain evidence="3 4">MSJ-11</strain>
    </source>
</reference>
<sequence>MNNLDLLMEGIKTALGIQNLIAAFAGAIMGLIVGAMPGIGSLAGVALLLPITFKMNPTTAIIMLATLYYSNMYGGSFSAILLNIPGDSPAVATSLDGYPLARKGKAGRALFTATISSFIGGTVGIIILTIFGPMLANWGLVFGPPELAWLILFALTSIGWVLGDNPSAGLLSTALGIMLATVGVDKTLGQPRFDFGSVNLLSGIAFIPLVIGVFGFSQVIDMVVNRSSYENEEVKSPTIKESILSKEEMKKVFPVATRSGLFGCFVGVLPGAGATMAAFLAYIMEKRIGKNRENMGKGALEGVAAPEGANNGAAMGAFAPLLSLGIPGSGTTAVLLGGLMMWGLRPGPMLFSENPEFVWGLIGSMYIGNIICLAIAIACIPILMRIVKVPSSIMIPVISVVCVIGTYSVNNSMFDVIFMLAMGILGYIMKMGDIPAAPLLLAFVLTPMLETYVRQAFDMSAGSISVFLGSTISIVLMILTISFCLIPIIMKKIEKARQSSSKSVA</sequence>
<keyword evidence="4" id="KW-1185">Reference proteome</keyword>
<proteinExistence type="predicted"/>
<protein>
    <submittedName>
        <fullName evidence="3">Tripartite tricarboxylate transporter permease</fullName>
    </submittedName>
</protein>
<dbReference type="PANTHER" id="PTHR35342">
    <property type="entry name" value="TRICARBOXYLIC TRANSPORT PROTEIN"/>
    <property type="match status" value="1"/>
</dbReference>
<feature type="transmembrane region" description="Helical" evidence="1">
    <location>
        <begin position="109"/>
        <end position="135"/>
    </location>
</feature>
<dbReference type="EMBL" id="JAHLQF010000004">
    <property type="protein sequence ID" value="MBU5485877.1"/>
    <property type="molecule type" value="Genomic_DNA"/>
</dbReference>
<dbReference type="RefSeq" id="WP_216440479.1">
    <property type="nucleotide sequence ID" value="NZ_JAHLQF010000004.1"/>
</dbReference>
<feature type="transmembrane region" description="Helical" evidence="1">
    <location>
        <begin position="61"/>
        <end position="84"/>
    </location>
</feature>
<feature type="transmembrane region" description="Helical" evidence="1">
    <location>
        <begin position="200"/>
        <end position="220"/>
    </location>
</feature>
<feature type="transmembrane region" description="Helical" evidence="1">
    <location>
        <begin position="465"/>
        <end position="490"/>
    </location>
</feature>
<evidence type="ECO:0000313" key="4">
    <source>
        <dbReference type="Proteomes" id="UP000726170"/>
    </source>
</evidence>
<feature type="transmembrane region" description="Helical" evidence="1">
    <location>
        <begin position="147"/>
        <end position="163"/>
    </location>
</feature>
<feature type="transmembrane region" description="Helical" evidence="1">
    <location>
        <begin position="260"/>
        <end position="283"/>
    </location>
</feature>
<evidence type="ECO:0000259" key="2">
    <source>
        <dbReference type="Pfam" id="PF01970"/>
    </source>
</evidence>
<evidence type="ECO:0000313" key="3">
    <source>
        <dbReference type="EMBL" id="MBU5485877.1"/>
    </source>
</evidence>
<feature type="transmembrane region" description="Helical" evidence="1">
    <location>
        <begin position="389"/>
        <end position="407"/>
    </location>
</feature>
<feature type="transmembrane region" description="Helical" evidence="1">
    <location>
        <begin position="321"/>
        <end position="345"/>
    </location>
</feature>
<dbReference type="PANTHER" id="PTHR35342:SF5">
    <property type="entry name" value="TRICARBOXYLIC TRANSPORT PROTEIN"/>
    <property type="match status" value="1"/>
</dbReference>
<comment type="caution">
    <text evidence="3">The sequence shown here is derived from an EMBL/GenBank/DDBJ whole genome shotgun (WGS) entry which is preliminary data.</text>
</comment>
<feature type="transmembrane region" description="Helical" evidence="1">
    <location>
        <begin position="357"/>
        <end position="382"/>
    </location>
</feature>
<dbReference type="InterPro" id="IPR002823">
    <property type="entry name" value="DUF112_TM"/>
</dbReference>
<feature type="transmembrane region" description="Helical" evidence="1">
    <location>
        <begin position="169"/>
        <end position="188"/>
    </location>
</feature>
<name>A0ABS6EL89_9CLOT</name>
<gene>
    <name evidence="3" type="ORF">KQI86_16270</name>
</gene>
<keyword evidence="1" id="KW-1133">Transmembrane helix</keyword>
<feature type="transmembrane region" description="Helical" evidence="1">
    <location>
        <begin position="20"/>
        <end position="49"/>
    </location>
</feature>
<organism evidence="3 4">
    <name type="scientific">Clostridium mobile</name>
    <dbReference type="NCBI Taxonomy" id="2841512"/>
    <lineage>
        <taxon>Bacteria</taxon>
        <taxon>Bacillati</taxon>
        <taxon>Bacillota</taxon>
        <taxon>Clostridia</taxon>
        <taxon>Eubacteriales</taxon>
        <taxon>Clostridiaceae</taxon>
        <taxon>Clostridium</taxon>
    </lineage>
</organism>
<dbReference type="Pfam" id="PF01970">
    <property type="entry name" value="TctA"/>
    <property type="match status" value="1"/>
</dbReference>
<dbReference type="Proteomes" id="UP000726170">
    <property type="component" value="Unassembled WGS sequence"/>
</dbReference>